<accession>A0A9P8ZUX8</accession>
<dbReference type="AlphaFoldDB" id="A0A9P8ZUX8"/>
<comment type="caution">
    <text evidence="2">The sequence shown here is derived from an EMBL/GenBank/DDBJ whole genome shotgun (WGS) entry which is preliminary data.</text>
</comment>
<organism evidence="2 3">
    <name type="scientific">Truncatella angustata</name>
    <dbReference type="NCBI Taxonomy" id="152316"/>
    <lineage>
        <taxon>Eukaryota</taxon>
        <taxon>Fungi</taxon>
        <taxon>Dikarya</taxon>
        <taxon>Ascomycota</taxon>
        <taxon>Pezizomycotina</taxon>
        <taxon>Sordariomycetes</taxon>
        <taxon>Xylariomycetidae</taxon>
        <taxon>Amphisphaeriales</taxon>
        <taxon>Sporocadaceae</taxon>
        <taxon>Truncatella</taxon>
    </lineage>
</organism>
<name>A0A9P8ZUX8_9PEZI</name>
<feature type="chain" id="PRO_5040439065" evidence="1">
    <location>
        <begin position="22"/>
        <end position="207"/>
    </location>
</feature>
<proteinExistence type="predicted"/>
<gene>
    <name evidence="2" type="ORF">BKA67DRAFT_679818</name>
</gene>
<dbReference type="RefSeq" id="XP_045955863.1">
    <property type="nucleotide sequence ID" value="XM_046108885.1"/>
</dbReference>
<reference evidence="2" key="1">
    <citation type="journal article" date="2021" name="Nat. Commun.">
        <title>Genetic determinants of endophytism in the Arabidopsis root mycobiome.</title>
        <authorList>
            <person name="Mesny F."/>
            <person name="Miyauchi S."/>
            <person name="Thiergart T."/>
            <person name="Pickel B."/>
            <person name="Atanasova L."/>
            <person name="Karlsson M."/>
            <person name="Huettel B."/>
            <person name="Barry K.W."/>
            <person name="Haridas S."/>
            <person name="Chen C."/>
            <person name="Bauer D."/>
            <person name="Andreopoulos W."/>
            <person name="Pangilinan J."/>
            <person name="LaButti K."/>
            <person name="Riley R."/>
            <person name="Lipzen A."/>
            <person name="Clum A."/>
            <person name="Drula E."/>
            <person name="Henrissat B."/>
            <person name="Kohler A."/>
            <person name="Grigoriev I.V."/>
            <person name="Martin F.M."/>
            <person name="Hacquard S."/>
        </authorList>
    </citation>
    <scope>NUCLEOTIDE SEQUENCE</scope>
    <source>
        <strain evidence="2">MPI-SDFR-AT-0073</strain>
    </source>
</reference>
<protein>
    <submittedName>
        <fullName evidence="2">Uncharacterized protein</fullName>
    </submittedName>
</protein>
<keyword evidence="3" id="KW-1185">Reference proteome</keyword>
<feature type="signal peptide" evidence="1">
    <location>
        <begin position="1"/>
        <end position="21"/>
    </location>
</feature>
<dbReference type="GeneID" id="70137776"/>
<dbReference type="EMBL" id="JAGPXC010000006">
    <property type="protein sequence ID" value="KAH6651585.1"/>
    <property type="molecule type" value="Genomic_DNA"/>
</dbReference>
<keyword evidence="1" id="KW-0732">Signal</keyword>
<dbReference type="Proteomes" id="UP000758603">
    <property type="component" value="Unassembled WGS sequence"/>
</dbReference>
<evidence type="ECO:0000313" key="2">
    <source>
        <dbReference type="EMBL" id="KAH6651585.1"/>
    </source>
</evidence>
<sequence>MFKNVLITGTTLLAIANLVSAVPVRSVTDTAGQLLLPHPTNMTHHEERSLFPPVDRFEDLMECSGMCSKTLHGSRPDVCKYFCAHVIMQDDQHDDAANEVDIFTIEVDQDENDAAYQNNQTDGGNKMPREDVLDDEYLSNSNRTADFVQHLPSDRAWQVCNKSCVRAAPKMTCVFPCLSKEERKEQDCLTKCVHDQGYFEHCVEHHD</sequence>
<evidence type="ECO:0000256" key="1">
    <source>
        <dbReference type="SAM" id="SignalP"/>
    </source>
</evidence>
<evidence type="ECO:0000313" key="3">
    <source>
        <dbReference type="Proteomes" id="UP000758603"/>
    </source>
</evidence>